<dbReference type="AlphaFoldDB" id="A0AAD9D8C6"/>
<protein>
    <submittedName>
        <fullName evidence="3">Aldo-keto reductase family protein</fullName>
        <ecNumber evidence="3">1.1.1.-</ecNumber>
    </submittedName>
</protein>
<accession>A0AAD9D8C6</accession>
<dbReference type="EMBL" id="JATAAI010000029">
    <property type="protein sequence ID" value="KAK1736468.1"/>
    <property type="molecule type" value="Genomic_DNA"/>
</dbReference>
<proteinExistence type="predicted"/>
<dbReference type="PANTHER" id="PTHR43827">
    <property type="entry name" value="2,5-DIKETO-D-GLUCONIC ACID REDUCTASE"/>
    <property type="match status" value="1"/>
</dbReference>
<feature type="region of interest" description="Disordered" evidence="1">
    <location>
        <begin position="30"/>
        <end position="55"/>
    </location>
</feature>
<keyword evidence="2" id="KW-0732">Signal</keyword>
<evidence type="ECO:0000256" key="1">
    <source>
        <dbReference type="SAM" id="MobiDB-lite"/>
    </source>
</evidence>
<evidence type="ECO:0000313" key="4">
    <source>
        <dbReference type="Proteomes" id="UP001224775"/>
    </source>
</evidence>
<dbReference type="InterPro" id="IPR036812">
    <property type="entry name" value="NAD(P)_OxRdtase_dom_sf"/>
</dbReference>
<reference evidence="3" key="1">
    <citation type="submission" date="2023-06" db="EMBL/GenBank/DDBJ databases">
        <title>Survivors Of The Sea: Transcriptome response of Skeletonema marinoi to long-term dormancy.</title>
        <authorList>
            <person name="Pinder M.I.M."/>
            <person name="Kourtchenko O."/>
            <person name="Robertson E.K."/>
            <person name="Larsson T."/>
            <person name="Maumus F."/>
            <person name="Osuna-Cruz C.M."/>
            <person name="Vancaester E."/>
            <person name="Stenow R."/>
            <person name="Vandepoele K."/>
            <person name="Ploug H."/>
            <person name="Bruchert V."/>
            <person name="Godhe A."/>
            <person name="Topel M."/>
        </authorList>
    </citation>
    <scope>NUCLEOTIDE SEQUENCE</scope>
    <source>
        <strain evidence="3">R05AC</strain>
    </source>
</reference>
<feature type="compositionally biased region" description="Polar residues" evidence="1">
    <location>
        <begin position="43"/>
        <end position="55"/>
    </location>
</feature>
<dbReference type="GO" id="GO:0016491">
    <property type="term" value="F:oxidoreductase activity"/>
    <property type="evidence" value="ECO:0007669"/>
    <property type="project" value="UniProtKB-KW"/>
</dbReference>
<dbReference type="Gene3D" id="3.20.20.100">
    <property type="entry name" value="NADP-dependent oxidoreductase domain"/>
    <property type="match status" value="2"/>
</dbReference>
<evidence type="ECO:0000256" key="2">
    <source>
        <dbReference type="SAM" id="SignalP"/>
    </source>
</evidence>
<keyword evidence="3" id="KW-0560">Oxidoreductase</keyword>
<dbReference type="Proteomes" id="UP001224775">
    <property type="component" value="Unassembled WGS sequence"/>
</dbReference>
<keyword evidence="4" id="KW-1185">Reference proteome</keyword>
<gene>
    <name evidence="3" type="ORF">QTG54_013068</name>
</gene>
<dbReference type="SUPFAM" id="SSF51430">
    <property type="entry name" value="NAD(P)-linked oxidoreductase"/>
    <property type="match status" value="2"/>
</dbReference>
<feature type="chain" id="PRO_5042035970" evidence="2">
    <location>
        <begin position="24"/>
        <end position="1041"/>
    </location>
</feature>
<dbReference type="InterPro" id="IPR020471">
    <property type="entry name" value="AKR"/>
</dbReference>
<organism evidence="3 4">
    <name type="scientific">Skeletonema marinoi</name>
    <dbReference type="NCBI Taxonomy" id="267567"/>
    <lineage>
        <taxon>Eukaryota</taxon>
        <taxon>Sar</taxon>
        <taxon>Stramenopiles</taxon>
        <taxon>Ochrophyta</taxon>
        <taxon>Bacillariophyta</taxon>
        <taxon>Coscinodiscophyceae</taxon>
        <taxon>Thalassiosirophycidae</taxon>
        <taxon>Thalassiosirales</taxon>
        <taxon>Skeletonemataceae</taxon>
        <taxon>Skeletonema</taxon>
        <taxon>Skeletonema marinoi-dohrnii complex</taxon>
    </lineage>
</organism>
<sequence>MKHSRLYLTLVFFLASRVDLASAAALRATQSSAPAQSPDDAESNNGSYTNNAPTQLTVKLSRSTRHRAKGSQEGAIIPLVGVGVGNSPHHKIPFILASALSSNTTDNFEDLHYRLVDTSHTDSSGLEVLVGRSLSRLLSSEGKGKSSPSAGTRDEYHLLIKIHHTHLGYERTMLSVQNSLSDILPGFSSNSGTSSSSSTIDFRVHAVIQYPRCYDSFFMSETYKKTPNFPVKHSSCQEEEYALDAATRIAGPSPLTDTENAWRRSWRALEELYHHGTLESIGVSNFGPFDMKGLYEISTEGPHIYQGSLRTLLLEEVVTEELIRPNATLLLEEDMIGELIRHGVHYQCTDAASAVLAGKYKSPEAYATLERMGAKHGSVDEDDISDAYGYSAVQVVLGWLVQRGVGVFPGTTSTAHLAENSPMTLASMPKFSPRESLDIETALLAILNGEGTFIEETRTEEEDVTPENVELAPNGSQLDGGIVATFFNTLQRNIRIFQVHPETGRQIQLSRGIPPGRSGRLIVESADVLIAYDGHGVAVKKFLVEEDTYGRLTVKLSRSTRHRAKGSQEGAIIPLVGVGVGNSPHHKIPFILASALSSKTNKQTDNNFEDLHYRLVDTSHTDSALEVLVGRSLSRLLSSEGKGKSSPSSGTRDEYHLLIKIHHTHLGYERTMLSIQNSLSDILPGFSSNSGTSSSSSTIDFRVHAVIQYPRCYDSFFMSETYKKSPNFPVKHSSCREEEDALDAATKSVGPSPLIDTENAWRRSWRALEELYHHGTLESIGVSNFGPFDMKSLYEISTEGPHIYQGSLRTLLMEEVMIEELIRHGVHYQCTDAASAVLAGKDSEAYASLERMGAKHGSVDEGDSSDAYGYSAVQVVLGWLVQRGVGVFPGTTSTAHLAENSPMTLASMPKFSPRESLDIETALLTIVKGEGTGSKEIGGITRTEKEDVTPENVELAPNGSQLDGGIVATFFNTLQRNVRIFQVHPETGRQIQLSRSIPPGRSGRLIVEPTDVLIAYDGHGVAVKKFLVEEDTYGRVDFTCE</sequence>
<dbReference type="EC" id="1.1.1.-" evidence="3"/>
<evidence type="ECO:0000313" key="3">
    <source>
        <dbReference type="EMBL" id="KAK1736468.1"/>
    </source>
</evidence>
<comment type="caution">
    <text evidence="3">The sequence shown here is derived from an EMBL/GenBank/DDBJ whole genome shotgun (WGS) entry which is preliminary data.</text>
</comment>
<feature type="signal peptide" evidence="2">
    <location>
        <begin position="1"/>
        <end position="23"/>
    </location>
</feature>
<dbReference type="PANTHER" id="PTHR43827:SF8">
    <property type="entry name" value="ALDO_KETO REDUCTASE FAMILY PROTEIN"/>
    <property type="match status" value="1"/>
</dbReference>
<name>A0AAD9D8C6_9STRA</name>